<evidence type="ECO:0000256" key="1">
    <source>
        <dbReference type="ARBA" id="ARBA00004141"/>
    </source>
</evidence>
<dbReference type="STRING" id="947166.A0A1D1VVE1"/>
<dbReference type="PANTHER" id="PTHR24243:SF208">
    <property type="entry name" value="PYROKININ-1 RECEPTOR"/>
    <property type="match status" value="1"/>
</dbReference>
<evidence type="ECO:0000256" key="4">
    <source>
        <dbReference type="ARBA" id="ARBA00023040"/>
    </source>
</evidence>
<evidence type="ECO:0000256" key="6">
    <source>
        <dbReference type="ARBA" id="ARBA00023170"/>
    </source>
</evidence>
<evidence type="ECO:0000313" key="11">
    <source>
        <dbReference type="Proteomes" id="UP000186922"/>
    </source>
</evidence>
<feature type="transmembrane region" description="Helical" evidence="8">
    <location>
        <begin position="277"/>
        <end position="303"/>
    </location>
</feature>
<evidence type="ECO:0000256" key="3">
    <source>
        <dbReference type="ARBA" id="ARBA00022989"/>
    </source>
</evidence>
<evidence type="ECO:0000259" key="9">
    <source>
        <dbReference type="PROSITE" id="PS50262"/>
    </source>
</evidence>
<evidence type="ECO:0000256" key="2">
    <source>
        <dbReference type="ARBA" id="ARBA00022692"/>
    </source>
</evidence>
<keyword evidence="4" id="KW-0297">G-protein coupled receptor</keyword>
<organism evidence="10 11">
    <name type="scientific">Ramazzottius varieornatus</name>
    <name type="common">Water bear</name>
    <name type="synonym">Tardigrade</name>
    <dbReference type="NCBI Taxonomy" id="947166"/>
    <lineage>
        <taxon>Eukaryota</taxon>
        <taxon>Metazoa</taxon>
        <taxon>Ecdysozoa</taxon>
        <taxon>Tardigrada</taxon>
        <taxon>Eutardigrada</taxon>
        <taxon>Parachela</taxon>
        <taxon>Hypsibioidea</taxon>
        <taxon>Ramazzottiidae</taxon>
        <taxon>Ramazzottius</taxon>
    </lineage>
</organism>
<feature type="transmembrane region" description="Helical" evidence="8">
    <location>
        <begin position="196"/>
        <end position="215"/>
    </location>
</feature>
<feature type="domain" description="G-protein coupled receptors family 1 profile" evidence="9">
    <location>
        <begin position="46"/>
        <end position="330"/>
    </location>
</feature>
<sequence>MGNSSQQNESFSHINGTFTTVLPLRLQIWSAVPVFSLIIFIAATVANGFVLYLFARHRHLRTPFNIYVLNLVIATLIETLLQLPLYLINNLRPHWWLGSTACSIYLYGNTIQGVMVCSHALITINRIWAVASPVTYRTHHKRKTAIVLCTAVWLYVQIFRLPYNLLDAVYYQRPVEIFGCFINKAAQPDLSIAQQVSVYIIPLAVIVCAYPYIVYKCSSYRTRLVAPQRMEMARMELTVQRKTYAITNTVQESVSKPTEAPGMDKPRKSIKRRTTGFLLLSLLTASMAIAWIPSIVLYTVLLFRQMNWPTYVKVATILCLLETVLDPVFFMLALTDIRIITFKILFKQPNRAQQRKRN</sequence>
<dbReference type="PRINTS" id="PR00237">
    <property type="entry name" value="GPCRRHODOPSN"/>
</dbReference>
<keyword evidence="7" id="KW-0807">Transducer</keyword>
<evidence type="ECO:0000256" key="5">
    <source>
        <dbReference type="ARBA" id="ARBA00023136"/>
    </source>
</evidence>
<gene>
    <name evidence="10" type="primary">RvY_13454-1</name>
    <name evidence="10" type="synonym">RvY_13454.1</name>
    <name evidence="10" type="ORF">RvY_13454</name>
</gene>
<dbReference type="OrthoDB" id="2105199at2759"/>
<protein>
    <recommendedName>
        <fullName evidence="9">G-protein coupled receptors family 1 profile domain-containing protein</fullName>
    </recommendedName>
</protein>
<dbReference type="AlphaFoldDB" id="A0A1D1VVE1"/>
<comment type="subcellular location">
    <subcellularLocation>
        <location evidence="1">Membrane</location>
        <topology evidence="1">Multi-pass membrane protein</topology>
    </subcellularLocation>
</comment>
<evidence type="ECO:0000256" key="7">
    <source>
        <dbReference type="ARBA" id="ARBA00023224"/>
    </source>
</evidence>
<dbReference type="SUPFAM" id="SSF81321">
    <property type="entry name" value="Family A G protein-coupled receptor-like"/>
    <property type="match status" value="1"/>
</dbReference>
<dbReference type="Pfam" id="PF00001">
    <property type="entry name" value="7tm_1"/>
    <property type="match status" value="1"/>
</dbReference>
<reference evidence="10 11" key="1">
    <citation type="journal article" date="2016" name="Nat. Commun.">
        <title>Extremotolerant tardigrade genome and improved radiotolerance of human cultured cells by tardigrade-unique protein.</title>
        <authorList>
            <person name="Hashimoto T."/>
            <person name="Horikawa D.D."/>
            <person name="Saito Y."/>
            <person name="Kuwahara H."/>
            <person name="Kozuka-Hata H."/>
            <person name="Shin-I T."/>
            <person name="Minakuchi Y."/>
            <person name="Ohishi K."/>
            <person name="Motoyama A."/>
            <person name="Aizu T."/>
            <person name="Enomoto A."/>
            <person name="Kondo K."/>
            <person name="Tanaka S."/>
            <person name="Hara Y."/>
            <person name="Koshikawa S."/>
            <person name="Sagara H."/>
            <person name="Miura T."/>
            <person name="Yokobori S."/>
            <person name="Miyagawa K."/>
            <person name="Suzuki Y."/>
            <person name="Kubo T."/>
            <person name="Oyama M."/>
            <person name="Kohara Y."/>
            <person name="Fujiyama A."/>
            <person name="Arakawa K."/>
            <person name="Katayama T."/>
            <person name="Toyoda A."/>
            <person name="Kunieda T."/>
        </authorList>
    </citation>
    <scope>NUCLEOTIDE SEQUENCE [LARGE SCALE GENOMIC DNA]</scope>
    <source>
        <strain evidence="10 11">YOKOZUNA-1</strain>
    </source>
</reference>
<feature type="transmembrane region" description="Helical" evidence="8">
    <location>
        <begin position="104"/>
        <end position="124"/>
    </location>
</feature>
<feature type="transmembrane region" description="Helical" evidence="8">
    <location>
        <begin position="28"/>
        <end position="54"/>
    </location>
</feature>
<dbReference type="InterPro" id="IPR017452">
    <property type="entry name" value="GPCR_Rhodpsn_7TM"/>
</dbReference>
<dbReference type="GO" id="GO:0016020">
    <property type="term" value="C:membrane"/>
    <property type="evidence" value="ECO:0007669"/>
    <property type="project" value="UniProtKB-SubCell"/>
</dbReference>
<dbReference type="PANTHER" id="PTHR24243">
    <property type="entry name" value="G-PROTEIN COUPLED RECEPTOR"/>
    <property type="match status" value="1"/>
</dbReference>
<accession>A0A1D1VVE1</accession>
<feature type="transmembrane region" description="Helical" evidence="8">
    <location>
        <begin position="66"/>
        <end position="88"/>
    </location>
</feature>
<proteinExistence type="predicted"/>
<dbReference type="Proteomes" id="UP000186922">
    <property type="component" value="Unassembled WGS sequence"/>
</dbReference>
<feature type="transmembrane region" description="Helical" evidence="8">
    <location>
        <begin position="145"/>
        <end position="163"/>
    </location>
</feature>
<keyword evidence="3 8" id="KW-1133">Transmembrane helix</keyword>
<dbReference type="InterPro" id="IPR000276">
    <property type="entry name" value="GPCR_Rhodpsn"/>
</dbReference>
<keyword evidence="5 8" id="KW-0472">Membrane</keyword>
<dbReference type="CDD" id="cd00637">
    <property type="entry name" value="7tm_classA_rhodopsin-like"/>
    <property type="match status" value="1"/>
</dbReference>
<comment type="caution">
    <text evidence="10">The sequence shown here is derived from an EMBL/GenBank/DDBJ whole genome shotgun (WGS) entry which is preliminary data.</text>
</comment>
<dbReference type="Gene3D" id="1.20.1070.10">
    <property type="entry name" value="Rhodopsin 7-helix transmembrane proteins"/>
    <property type="match status" value="1"/>
</dbReference>
<evidence type="ECO:0000313" key="10">
    <source>
        <dbReference type="EMBL" id="GAV02954.1"/>
    </source>
</evidence>
<keyword evidence="2 8" id="KW-0812">Transmembrane</keyword>
<dbReference type="GO" id="GO:0004930">
    <property type="term" value="F:G protein-coupled receptor activity"/>
    <property type="evidence" value="ECO:0007669"/>
    <property type="project" value="UniProtKB-KW"/>
</dbReference>
<keyword evidence="6" id="KW-0675">Receptor</keyword>
<name>A0A1D1VVE1_RAMVA</name>
<evidence type="ECO:0000256" key="8">
    <source>
        <dbReference type="SAM" id="Phobius"/>
    </source>
</evidence>
<keyword evidence="11" id="KW-1185">Reference proteome</keyword>
<dbReference type="PROSITE" id="PS50262">
    <property type="entry name" value="G_PROTEIN_RECEP_F1_2"/>
    <property type="match status" value="1"/>
</dbReference>
<dbReference type="EMBL" id="BDGG01000009">
    <property type="protein sequence ID" value="GAV02954.1"/>
    <property type="molecule type" value="Genomic_DNA"/>
</dbReference>